<feature type="compositionally biased region" description="Polar residues" evidence="1">
    <location>
        <begin position="179"/>
        <end position="188"/>
    </location>
</feature>
<dbReference type="EMBL" id="CAXLJM020000125">
    <property type="protein sequence ID" value="CAL8139418.1"/>
    <property type="molecule type" value="Genomic_DNA"/>
</dbReference>
<sequence>MLDRLRNMMVSPRSMGVVLLIVATNLPSFISSTNVPNKALEKENRHLPSFTCSRLQHRVQREIMLHEWGLEKIKFQQRLKKHSQYIVTVEHVRSLHEPLIELRCPGVSTPSIIRNSLEFHFHDARFQAEFVRLFDIKSIFPLHSGSMNVKMRLDPLIVQLNHGTDLGLAIRDIYYEPSASNSTSSHENLANKEHREGGDVDSSSPQSETEAGLVDLEREIESVFVNRIRPDVQNQIKRIVKSVIKRFFETESLVRF</sequence>
<protein>
    <submittedName>
        <fullName evidence="2">Uncharacterized protein</fullName>
    </submittedName>
</protein>
<dbReference type="Proteomes" id="UP001642540">
    <property type="component" value="Unassembled WGS sequence"/>
</dbReference>
<name>A0ABP1RYV4_9HEXA</name>
<feature type="region of interest" description="Disordered" evidence="1">
    <location>
        <begin position="179"/>
        <end position="212"/>
    </location>
</feature>
<reference evidence="2 3" key="1">
    <citation type="submission" date="2024-08" db="EMBL/GenBank/DDBJ databases">
        <authorList>
            <person name="Cucini C."/>
            <person name="Frati F."/>
        </authorList>
    </citation>
    <scope>NUCLEOTIDE SEQUENCE [LARGE SCALE GENOMIC DNA]</scope>
</reference>
<organism evidence="2 3">
    <name type="scientific">Orchesella dallaii</name>
    <dbReference type="NCBI Taxonomy" id="48710"/>
    <lineage>
        <taxon>Eukaryota</taxon>
        <taxon>Metazoa</taxon>
        <taxon>Ecdysozoa</taxon>
        <taxon>Arthropoda</taxon>
        <taxon>Hexapoda</taxon>
        <taxon>Collembola</taxon>
        <taxon>Entomobryomorpha</taxon>
        <taxon>Entomobryoidea</taxon>
        <taxon>Orchesellidae</taxon>
        <taxon>Orchesellinae</taxon>
        <taxon>Orchesella</taxon>
    </lineage>
</organism>
<gene>
    <name evidence="2" type="ORF">ODALV1_LOCUS27827</name>
</gene>
<evidence type="ECO:0000313" key="2">
    <source>
        <dbReference type="EMBL" id="CAL8139418.1"/>
    </source>
</evidence>
<proteinExistence type="predicted"/>
<comment type="caution">
    <text evidence="2">The sequence shown here is derived from an EMBL/GenBank/DDBJ whole genome shotgun (WGS) entry which is preliminary data.</text>
</comment>
<evidence type="ECO:0000313" key="3">
    <source>
        <dbReference type="Proteomes" id="UP001642540"/>
    </source>
</evidence>
<keyword evidence="3" id="KW-1185">Reference proteome</keyword>
<accession>A0ABP1RYV4</accession>
<evidence type="ECO:0000256" key="1">
    <source>
        <dbReference type="SAM" id="MobiDB-lite"/>
    </source>
</evidence>
<feature type="compositionally biased region" description="Basic and acidic residues" evidence="1">
    <location>
        <begin position="189"/>
        <end position="198"/>
    </location>
</feature>